<proteinExistence type="predicted"/>
<dbReference type="VEuPathDB" id="PiroplasmaDB:TA10870"/>
<feature type="compositionally biased region" description="Low complexity" evidence="1">
    <location>
        <begin position="223"/>
        <end position="237"/>
    </location>
</feature>
<organism evidence="2">
    <name type="scientific">Theileria annulata</name>
    <dbReference type="NCBI Taxonomy" id="5874"/>
    <lineage>
        <taxon>Eukaryota</taxon>
        <taxon>Sar</taxon>
        <taxon>Alveolata</taxon>
        <taxon>Apicomplexa</taxon>
        <taxon>Aconoidasida</taxon>
        <taxon>Piroplasmida</taxon>
        <taxon>Theileriidae</taxon>
        <taxon>Theileria</taxon>
    </lineage>
</organism>
<sequence length="579" mass="66884">MMRFLQCSIVEKYRFCVFTGYRFLSTSTQKSVTDSTSGSKLTNLNIKDPLKVKKAKNVTKSKKDSVPDDFFKPAELSESQEKSVVLRKPIPKNFIKETLLPHLEHNVAYNCMKFPPDVVLQIGIAYSKLPHFIRQRSIEDALVEAFRFRMTDYSASDCIQLLNTCLTLQGLRCLTVYDDIVSRLEVPHIFNSINSLNRLGICSNISRILKHSQMITDADHTNSENTGNNPNSNTESSDNSVEKSVKVSDRNFVKINMYNDKYNVSLIRPWSYIVKGYRDKKIASLVERLLSFCEERILPQLEYDLKSFDSDELTDLLGVLAQKSERDGATLDFPVISILMGNIIRLYPTTSLLNSLSNLSSLCRLKIRHDKFLGLVLEDLRNPLKVTNIYHKHLSRCVWSLARFDLLNDILPDLMPHISRNVPKFETSCFARLSQVSRFYTFKDEKTHKHFDNQLHKVTLFLLTKIDTFGPKELTFLITGLFCMRLLPDEQAFTTRSATEIKPKFEKDERYLTKLNKSSNTLFVLSKVLESLRRLDSEFDLLEIERLISTTRSFDEYEYLLQMFPESWANIINPPEESS</sequence>
<feature type="region of interest" description="Disordered" evidence="1">
    <location>
        <begin position="218"/>
        <end position="245"/>
    </location>
</feature>
<dbReference type="EMBL" id="UIVT01000004">
    <property type="protein sequence ID" value="SVP94611.1"/>
    <property type="molecule type" value="Genomic_DNA"/>
</dbReference>
<evidence type="ECO:0000256" key="1">
    <source>
        <dbReference type="SAM" id="MobiDB-lite"/>
    </source>
</evidence>
<protein>
    <submittedName>
        <fullName evidence="2">Uncharacterized protein</fullName>
    </submittedName>
</protein>
<evidence type="ECO:0000313" key="2">
    <source>
        <dbReference type="EMBL" id="SVP94611.1"/>
    </source>
</evidence>
<accession>A0A3B0NE26</accession>
<name>A0A3B0NE26_THEAN</name>
<evidence type="ECO:0000313" key="3">
    <source>
        <dbReference type="EMBL" id="SVP95381.1"/>
    </source>
</evidence>
<reference evidence="2" key="1">
    <citation type="submission" date="2018-07" db="EMBL/GenBank/DDBJ databases">
        <authorList>
            <person name="Quirk P.G."/>
            <person name="Krulwich T.A."/>
        </authorList>
    </citation>
    <scope>NUCLEOTIDE SEQUENCE</scope>
    <source>
        <strain evidence="2">Anand</strain>
    </source>
</reference>
<gene>
    <name evidence="2" type="ORF">TAT_000354200</name>
    <name evidence="3" type="ORF">TAV_000354100</name>
</gene>
<dbReference type="AlphaFoldDB" id="A0A3B0NE26"/>
<dbReference type="EMBL" id="UIVS01000004">
    <property type="protein sequence ID" value="SVP95381.1"/>
    <property type="molecule type" value="Genomic_DNA"/>
</dbReference>